<evidence type="ECO:0000313" key="4">
    <source>
        <dbReference type="Proteomes" id="UP000217103"/>
    </source>
</evidence>
<keyword evidence="2" id="KW-1133">Transmembrane helix</keyword>
<feature type="transmembrane region" description="Helical" evidence="2">
    <location>
        <begin position="118"/>
        <end position="135"/>
    </location>
</feature>
<dbReference type="AlphaFoldDB" id="A0A1H1HV31"/>
<keyword evidence="2" id="KW-0472">Membrane</keyword>
<dbReference type="SUPFAM" id="SSF53300">
    <property type="entry name" value="vWA-like"/>
    <property type="match status" value="1"/>
</dbReference>
<feature type="transmembrane region" description="Helical" evidence="2">
    <location>
        <begin position="89"/>
        <end position="111"/>
    </location>
</feature>
<reference evidence="3 4" key="1">
    <citation type="submission" date="2016-10" db="EMBL/GenBank/DDBJ databases">
        <authorList>
            <person name="de Groot N.N."/>
        </authorList>
    </citation>
    <scope>NUCLEOTIDE SEQUENCE [LARGE SCALE GENOMIC DNA]</scope>
    <source>
        <strain evidence="3 4">DSM 43794</strain>
    </source>
</reference>
<organism evidence="3 4">
    <name type="scientific">Thermostaphylospora chromogena</name>
    <dbReference type="NCBI Taxonomy" id="35622"/>
    <lineage>
        <taxon>Bacteria</taxon>
        <taxon>Bacillati</taxon>
        <taxon>Actinomycetota</taxon>
        <taxon>Actinomycetes</taxon>
        <taxon>Streptosporangiales</taxon>
        <taxon>Thermomonosporaceae</taxon>
        <taxon>Thermostaphylospora</taxon>
    </lineage>
</organism>
<evidence type="ECO:0000256" key="2">
    <source>
        <dbReference type="SAM" id="Phobius"/>
    </source>
</evidence>
<gene>
    <name evidence="3" type="ORF">SAMN04489764_4856</name>
</gene>
<dbReference type="EMBL" id="FNKK01000002">
    <property type="protein sequence ID" value="SDR29280.1"/>
    <property type="molecule type" value="Genomic_DNA"/>
</dbReference>
<dbReference type="RefSeq" id="WP_093262225.1">
    <property type="nucleotide sequence ID" value="NZ_FNKK01000002.1"/>
</dbReference>
<dbReference type="InterPro" id="IPR036465">
    <property type="entry name" value="vWFA_dom_sf"/>
</dbReference>
<keyword evidence="2" id="KW-0812">Transmembrane</keyword>
<evidence type="ECO:0000256" key="1">
    <source>
        <dbReference type="SAM" id="MobiDB-lite"/>
    </source>
</evidence>
<accession>A0A1H1HV31</accession>
<dbReference type="STRING" id="35622.SAMN04489764_4856"/>
<dbReference type="OrthoDB" id="5621159at2"/>
<feature type="compositionally biased region" description="Basic and acidic residues" evidence="1">
    <location>
        <begin position="9"/>
        <end position="21"/>
    </location>
</feature>
<protein>
    <submittedName>
        <fullName evidence="3">Extracellular solute-binding protein</fullName>
    </submittedName>
</protein>
<feature type="region of interest" description="Disordered" evidence="1">
    <location>
        <begin position="1"/>
        <end position="21"/>
    </location>
</feature>
<proteinExistence type="predicted"/>
<sequence length="678" mass="72188">MMAQQERPAPSRDDQGGAPKGEETLRTIIGILVAEILGWAASSGPLQPWIRVLLILLLALLGGVLFYYVQGVIWFFTWLARNARKLPGLLGHVLGAFFNVVRHLFSGVAMLSGRSLRAVFCVILLIAATCLIYSFRSWPWAPCPIAWEVRLAASSETAPAVQHAAETFMRDTADWRGCRTANITITAPDSASELRRRLAGGWNATPPHTPGPRPVLWIADSPAEVAQVRDVSSARIGRVETVATSPLVLAMPHATADLITSGLDEPGAFTWAQLINGVRSPRAVLRTHPRTSNVGLLATVGLEESLPGEDRKAERDALEARIGGRVGWAEDVHDVMCRFLDADDASGDRVPAFVMSEQQLYEFNMARSGTGTGSWTRADCAGSAARPGPVPRLRPLYPRGPDGRHIHSLIYQCVPLDWADQPTPPAVSEIVRAFCGHLATALTRLGFRDADGRLPALDSAGELAADAAVAPDWPSDITGTLARAAVPRLGDHVLLAVDVTGSMSNSLNTDGDRLRAATDTAKTLVAHMPGALTTALWTYPAADAEATHEVLAPPAPVRDDGAALAALLDPVQLATDRTDRSLSRLVRAGVEELAGRDGQRVLVVFTDGGGADFDESPLTDTAGVEIVLLTFGGRGCDHPGLAEGTPREGLLCYPVDSDPPDQAVSSLRTYLTVPSGGA</sequence>
<dbReference type="Pfam" id="PF13531">
    <property type="entry name" value="SBP_bac_11"/>
    <property type="match status" value="1"/>
</dbReference>
<feature type="transmembrane region" description="Helical" evidence="2">
    <location>
        <begin position="49"/>
        <end position="69"/>
    </location>
</feature>
<name>A0A1H1HV31_9ACTN</name>
<dbReference type="Gene3D" id="3.40.50.410">
    <property type="entry name" value="von Willebrand factor, type A domain"/>
    <property type="match status" value="1"/>
</dbReference>
<evidence type="ECO:0000313" key="3">
    <source>
        <dbReference type="EMBL" id="SDR29280.1"/>
    </source>
</evidence>
<keyword evidence="4" id="KW-1185">Reference proteome</keyword>
<dbReference type="Proteomes" id="UP000217103">
    <property type="component" value="Unassembled WGS sequence"/>
</dbReference>